<dbReference type="EMBL" id="CP021330">
    <property type="protein sequence ID" value="AVX05575.1"/>
    <property type="molecule type" value="Genomic_DNA"/>
</dbReference>
<comment type="subcellular location">
    <subcellularLocation>
        <location evidence="1 6">Cell membrane</location>
        <topology evidence="1 6">Multi-pass membrane protein</topology>
    </subcellularLocation>
</comment>
<sequence>MSLPHQNKISLAKRWLPLALLVLIIAVLYFTGTYKWLSIEALVQNYTRMSQFVADYLLFAVLIYMAFYVVAVALSFPAAWVLTVSGGLLLGWWIAGLATIVAATMGASILFFIAKTSLGEHMRQNAKGYVQRMRDGFQKDAVNYMLFLRLTPVFPFTLVNIVPGILGVPFSIFFWTTLVGIAPGTFAYAYAGEGLDSIVRAQADAYEACMAAGNATCGISLKVGNIITTDLLIALGALGLASLIPIIIKRVRKTPA</sequence>
<name>A0A2R4MHR5_9HYPH</name>
<feature type="domain" description="VTT" evidence="7">
    <location>
        <begin position="79"/>
        <end position="193"/>
    </location>
</feature>
<keyword evidence="2 6" id="KW-1003">Cell membrane</keyword>
<keyword evidence="9" id="KW-1185">Reference proteome</keyword>
<dbReference type="RefSeq" id="WP_162889299.1">
    <property type="nucleotide sequence ID" value="NZ_CP021330.1"/>
</dbReference>
<dbReference type="InterPro" id="IPR032816">
    <property type="entry name" value="VTT_dom"/>
</dbReference>
<feature type="transmembrane region" description="Helical" evidence="6">
    <location>
        <begin position="231"/>
        <end position="248"/>
    </location>
</feature>
<gene>
    <name evidence="8" type="ORF">MXMO3_03069</name>
</gene>
<evidence type="ECO:0000313" key="9">
    <source>
        <dbReference type="Proteomes" id="UP000258927"/>
    </source>
</evidence>
<dbReference type="Pfam" id="PF09335">
    <property type="entry name" value="VTT_dom"/>
    <property type="match status" value="1"/>
</dbReference>
<feature type="transmembrane region" description="Helical" evidence="6">
    <location>
        <begin position="57"/>
        <end position="80"/>
    </location>
</feature>
<reference evidence="8 9" key="1">
    <citation type="submission" date="2017-05" db="EMBL/GenBank/DDBJ databases">
        <title>Genome Analysis of Maritalea myrionectae HL2708#5.</title>
        <authorList>
            <consortium name="Cotde Inc.-PKNU"/>
            <person name="Jang D."/>
            <person name="Oh H.-M."/>
        </authorList>
    </citation>
    <scope>NUCLEOTIDE SEQUENCE [LARGE SCALE GENOMIC DNA]</scope>
    <source>
        <strain evidence="8 9">HL2708#5</strain>
    </source>
</reference>
<dbReference type="STRING" id="1122213.GCA_000423365_00761"/>
<evidence type="ECO:0000256" key="6">
    <source>
        <dbReference type="RuleBase" id="RU366058"/>
    </source>
</evidence>
<feature type="transmembrane region" description="Helical" evidence="6">
    <location>
        <begin position="15"/>
        <end position="37"/>
    </location>
</feature>
<protein>
    <recommendedName>
        <fullName evidence="6">TVP38/TMEM64 family membrane protein</fullName>
    </recommendedName>
</protein>
<keyword evidence="3 6" id="KW-0812">Transmembrane</keyword>
<dbReference type="AlphaFoldDB" id="A0A2R4MHR5"/>
<comment type="similarity">
    <text evidence="6">Belongs to the TVP38/TMEM64 family.</text>
</comment>
<keyword evidence="5 6" id="KW-0472">Membrane</keyword>
<dbReference type="PANTHER" id="PTHR12677:SF59">
    <property type="entry name" value="GOLGI APPARATUS MEMBRANE PROTEIN TVP38-RELATED"/>
    <property type="match status" value="1"/>
</dbReference>
<dbReference type="KEGG" id="mmyr:MXMO3_03069"/>
<dbReference type="PANTHER" id="PTHR12677">
    <property type="entry name" value="GOLGI APPARATUS MEMBRANE PROTEIN TVP38-RELATED"/>
    <property type="match status" value="1"/>
</dbReference>
<dbReference type="GO" id="GO:0005886">
    <property type="term" value="C:plasma membrane"/>
    <property type="evidence" value="ECO:0007669"/>
    <property type="project" value="UniProtKB-SubCell"/>
</dbReference>
<evidence type="ECO:0000256" key="5">
    <source>
        <dbReference type="ARBA" id="ARBA00023136"/>
    </source>
</evidence>
<evidence type="ECO:0000256" key="2">
    <source>
        <dbReference type="ARBA" id="ARBA00022475"/>
    </source>
</evidence>
<proteinExistence type="inferred from homology"/>
<accession>A0A2R4MHR5</accession>
<feature type="transmembrane region" description="Helical" evidence="6">
    <location>
        <begin position="92"/>
        <end position="114"/>
    </location>
</feature>
<evidence type="ECO:0000259" key="7">
    <source>
        <dbReference type="Pfam" id="PF09335"/>
    </source>
</evidence>
<organism evidence="8 9">
    <name type="scientific">Maritalea myrionectae</name>
    <dbReference type="NCBI Taxonomy" id="454601"/>
    <lineage>
        <taxon>Bacteria</taxon>
        <taxon>Pseudomonadati</taxon>
        <taxon>Pseudomonadota</taxon>
        <taxon>Alphaproteobacteria</taxon>
        <taxon>Hyphomicrobiales</taxon>
        <taxon>Devosiaceae</taxon>
        <taxon>Maritalea</taxon>
    </lineage>
</organism>
<feature type="transmembrane region" description="Helical" evidence="6">
    <location>
        <begin position="141"/>
        <end position="166"/>
    </location>
</feature>
<dbReference type="InterPro" id="IPR015414">
    <property type="entry name" value="TMEM64"/>
</dbReference>
<evidence type="ECO:0000256" key="4">
    <source>
        <dbReference type="ARBA" id="ARBA00022989"/>
    </source>
</evidence>
<keyword evidence="4 6" id="KW-1133">Transmembrane helix</keyword>
<evidence type="ECO:0000256" key="3">
    <source>
        <dbReference type="ARBA" id="ARBA00022692"/>
    </source>
</evidence>
<dbReference type="Proteomes" id="UP000258927">
    <property type="component" value="Chromosome"/>
</dbReference>
<evidence type="ECO:0000313" key="8">
    <source>
        <dbReference type="EMBL" id="AVX05575.1"/>
    </source>
</evidence>
<evidence type="ECO:0000256" key="1">
    <source>
        <dbReference type="ARBA" id="ARBA00004651"/>
    </source>
</evidence>